<dbReference type="RefSeq" id="XP_011011157.1">
    <property type="nucleotide sequence ID" value="XM_011012855.1"/>
</dbReference>
<reference evidence="3" key="1">
    <citation type="submission" date="2025-08" db="UniProtKB">
        <authorList>
            <consortium name="RefSeq"/>
        </authorList>
    </citation>
    <scope>IDENTIFICATION</scope>
</reference>
<dbReference type="InterPro" id="IPR039299">
    <property type="entry name" value="SEOA"/>
</dbReference>
<organism evidence="2 3">
    <name type="scientific">Populus euphratica</name>
    <name type="common">Euphrates poplar</name>
    <dbReference type="NCBI Taxonomy" id="75702"/>
    <lineage>
        <taxon>Eukaryota</taxon>
        <taxon>Viridiplantae</taxon>
        <taxon>Streptophyta</taxon>
        <taxon>Embryophyta</taxon>
        <taxon>Tracheophyta</taxon>
        <taxon>Spermatophyta</taxon>
        <taxon>Magnoliopsida</taxon>
        <taxon>eudicotyledons</taxon>
        <taxon>Gunneridae</taxon>
        <taxon>Pentapetalae</taxon>
        <taxon>rosids</taxon>
        <taxon>fabids</taxon>
        <taxon>Malpighiales</taxon>
        <taxon>Salicaceae</taxon>
        <taxon>Saliceae</taxon>
        <taxon>Populus</taxon>
    </lineage>
</organism>
<dbReference type="GeneID" id="105115824"/>
<dbReference type="AlphaFoldDB" id="A0AAJ6TGZ3"/>
<dbReference type="GO" id="GO:0010088">
    <property type="term" value="P:phloem development"/>
    <property type="evidence" value="ECO:0007669"/>
    <property type="project" value="InterPro"/>
</dbReference>
<accession>A0AAJ6TGZ3</accession>
<keyword evidence="2" id="KW-1185">Reference proteome</keyword>
<dbReference type="Proteomes" id="UP000694918">
    <property type="component" value="Unplaced"/>
</dbReference>
<sequence length="181" mass="20169">MASGLPLRHPAHGFNASQQLIKSDRGSMLTMFNDNVLMKEIERTHAPDGLEVDVKPYLHLVEDILKRATQQIDTSLTTSQDHAEVEDKTQQINSVCIAIDQLSYTLKHNAYKELDGPDACGTTTPYEVLGGTDAHATTVSLFNTLERFSWDAKLVLTLAAFALNYGEFWLLVQIYSSNLLK</sequence>
<evidence type="ECO:0000313" key="2">
    <source>
        <dbReference type="Proteomes" id="UP000694918"/>
    </source>
</evidence>
<dbReference type="InterPro" id="IPR027942">
    <property type="entry name" value="SEO_N"/>
</dbReference>
<proteinExistence type="predicted"/>
<dbReference type="PANTHER" id="PTHR33232:SF9">
    <property type="entry name" value="PROTEIN SIEVE ELEMENT OCCLUSION B"/>
    <property type="match status" value="1"/>
</dbReference>
<dbReference type="PANTHER" id="PTHR33232">
    <property type="entry name" value="PROTEIN SIEVE ELEMENT OCCLUSION B-LIKE"/>
    <property type="match status" value="1"/>
</dbReference>
<dbReference type="Pfam" id="PF14576">
    <property type="entry name" value="SEO_N"/>
    <property type="match status" value="1"/>
</dbReference>
<evidence type="ECO:0000313" key="3">
    <source>
        <dbReference type="RefSeq" id="XP_011011157.1"/>
    </source>
</evidence>
<name>A0AAJ6TGZ3_POPEU</name>
<gene>
    <name evidence="3" type="primary">LOC105115824</name>
</gene>
<evidence type="ECO:0000259" key="1">
    <source>
        <dbReference type="Pfam" id="PF14576"/>
    </source>
</evidence>
<feature type="domain" description="Sieve element occlusion N-terminal" evidence="1">
    <location>
        <begin position="33"/>
        <end position="180"/>
    </location>
</feature>
<protein>
    <submittedName>
        <fullName evidence="3">Uncharacterized protein LOC105115824 isoform X2</fullName>
    </submittedName>
</protein>